<evidence type="ECO:0000256" key="1">
    <source>
        <dbReference type="ARBA" id="ARBA00023015"/>
    </source>
</evidence>
<proteinExistence type="predicted"/>
<gene>
    <name evidence="5" type="ORF">SAMN06269250_3892</name>
</gene>
<dbReference type="InterPro" id="IPR000524">
    <property type="entry name" value="Tscrpt_reg_HTH_GntR"/>
</dbReference>
<dbReference type="OrthoDB" id="362473at2"/>
<keyword evidence="6" id="KW-1185">Reference proteome</keyword>
<protein>
    <submittedName>
        <fullName evidence="5">DNA-binding transcriptional regulator YhcF, GntR family</fullName>
    </submittedName>
</protein>
<feature type="domain" description="HTH gntR-type" evidence="4">
    <location>
        <begin position="7"/>
        <end position="75"/>
    </location>
</feature>
<dbReference type="AlphaFoldDB" id="A0A286G9Y1"/>
<organism evidence="5 6">
    <name type="scientific">Spirosoma fluviale</name>
    <dbReference type="NCBI Taxonomy" id="1597977"/>
    <lineage>
        <taxon>Bacteria</taxon>
        <taxon>Pseudomonadati</taxon>
        <taxon>Bacteroidota</taxon>
        <taxon>Cytophagia</taxon>
        <taxon>Cytophagales</taxon>
        <taxon>Cytophagaceae</taxon>
        <taxon>Spirosoma</taxon>
    </lineage>
</organism>
<dbReference type="Pfam" id="PF00392">
    <property type="entry name" value="GntR"/>
    <property type="match status" value="1"/>
</dbReference>
<evidence type="ECO:0000313" key="5">
    <source>
        <dbReference type="EMBL" id="SOD92272.1"/>
    </source>
</evidence>
<reference evidence="6" key="1">
    <citation type="submission" date="2017-09" db="EMBL/GenBank/DDBJ databases">
        <authorList>
            <person name="Varghese N."/>
            <person name="Submissions S."/>
        </authorList>
    </citation>
    <scope>NUCLEOTIDE SEQUENCE [LARGE SCALE GENOMIC DNA]</scope>
    <source>
        <strain evidence="6">DSM 29961</strain>
    </source>
</reference>
<sequence length="135" mass="16033">MDFKDRQSIYWQIAERICEDILQGKWNEGERIPSVRDLAISLQVNPHTILRSYEYLQNKHIIINKRGLGYSVAPLGKEQIMANRKDRFIESDLPSFFFTLDLLNMSIEEVLIHYEVHRRKTSTIETNFHPNENKQ</sequence>
<dbReference type="SMART" id="SM00345">
    <property type="entry name" value="HTH_GNTR"/>
    <property type="match status" value="1"/>
</dbReference>
<dbReference type="PANTHER" id="PTHR38445:SF10">
    <property type="entry name" value="GNTR-FAMILY TRANSCRIPTIONAL REGULATOR"/>
    <property type="match status" value="1"/>
</dbReference>
<dbReference type="Gene3D" id="1.10.10.10">
    <property type="entry name" value="Winged helix-like DNA-binding domain superfamily/Winged helix DNA-binding domain"/>
    <property type="match status" value="1"/>
</dbReference>
<dbReference type="RefSeq" id="WP_097127568.1">
    <property type="nucleotide sequence ID" value="NZ_OCNH01000003.1"/>
</dbReference>
<accession>A0A286G9Y1</accession>
<dbReference type="Gene3D" id="1.10.287.100">
    <property type="match status" value="1"/>
</dbReference>
<evidence type="ECO:0000259" key="4">
    <source>
        <dbReference type="PROSITE" id="PS50949"/>
    </source>
</evidence>
<dbReference type="GO" id="GO:0003677">
    <property type="term" value="F:DNA binding"/>
    <property type="evidence" value="ECO:0007669"/>
    <property type="project" value="UniProtKB-KW"/>
</dbReference>
<dbReference type="PROSITE" id="PS50949">
    <property type="entry name" value="HTH_GNTR"/>
    <property type="match status" value="1"/>
</dbReference>
<dbReference type="SUPFAM" id="SSF46785">
    <property type="entry name" value="Winged helix' DNA-binding domain"/>
    <property type="match status" value="1"/>
</dbReference>
<name>A0A286G9Y1_9BACT</name>
<evidence type="ECO:0000256" key="3">
    <source>
        <dbReference type="ARBA" id="ARBA00023163"/>
    </source>
</evidence>
<keyword evidence="3" id="KW-0804">Transcription</keyword>
<dbReference type="PANTHER" id="PTHR38445">
    <property type="entry name" value="HTH-TYPE TRANSCRIPTIONAL REPRESSOR YTRA"/>
    <property type="match status" value="1"/>
</dbReference>
<dbReference type="Proteomes" id="UP000219452">
    <property type="component" value="Unassembled WGS sequence"/>
</dbReference>
<dbReference type="CDD" id="cd07377">
    <property type="entry name" value="WHTH_GntR"/>
    <property type="match status" value="1"/>
</dbReference>
<evidence type="ECO:0000313" key="6">
    <source>
        <dbReference type="Proteomes" id="UP000219452"/>
    </source>
</evidence>
<dbReference type="GO" id="GO:0003700">
    <property type="term" value="F:DNA-binding transcription factor activity"/>
    <property type="evidence" value="ECO:0007669"/>
    <property type="project" value="InterPro"/>
</dbReference>
<keyword evidence="2 5" id="KW-0238">DNA-binding</keyword>
<dbReference type="InterPro" id="IPR036388">
    <property type="entry name" value="WH-like_DNA-bd_sf"/>
</dbReference>
<dbReference type="InterPro" id="IPR036390">
    <property type="entry name" value="WH_DNA-bd_sf"/>
</dbReference>
<evidence type="ECO:0000256" key="2">
    <source>
        <dbReference type="ARBA" id="ARBA00023125"/>
    </source>
</evidence>
<keyword evidence="1" id="KW-0805">Transcription regulation</keyword>
<dbReference type="EMBL" id="OCNH01000003">
    <property type="protein sequence ID" value="SOD92272.1"/>
    <property type="molecule type" value="Genomic_DNA"/>
</dbReference>